<protein>
    <recommendedName>
        <fullName evidence="1">Transposase IS30-like HTH domain-containing protein</fullName>
    </recommendedName>
</protein>
<dbReference type="Gene3D" id="1.10.10.60">
    <property type="entry name" value="Homeodomain-like"/>
    <property type="match status" value="1"/>
</dbReference>
<name>D1QW80_9BACT</name>
<dbReference type="RefSeq" id="WP_004375785.1">
    <property type="nucleotide sequence ID" value="NZ_GG703891.1"/>
</dbReference>
<evidence type="ECO:0000313" key="3">
    <source>
        <dbReference type="Proteomes" id="UP000004079"/>
    </source>
</evidence>
<dbReference type="GO" id="GO:0005829">
    <property type="term" value="C:cytosol"/>
    <property type="evidence" value="ECO:0007669"/>
    <property type="project" value="TreeGrafter"/>
</dbReference>
<dbReference type="SUPFAM" id="SSF46785">
    <property type="entry name" value="Winged helix' DNA-binding domain"/>
    <property type="match status" value="1"/>
</dbReference>
<dbReference type="PANTHER" id="PTHR10948:SF23">
    <property type="entry name" value="TRANSPOSASE INSI FOR INSERTION SEQUENCE ELEMENT IS30A-RELATED"/>
    <property type="match status" value="1"/>
</dbReference>
<reference evidence="2 3" key="1">
    <citation type="submission" date="2009-11" db="EMBL/GenBank/DDBJ databases">
        <authorList>
            <person name="Weinstock G."/>
            <person name="Sodergren E."/>
            <person name="Clifton S."/>
            <person name="Fulton L."/>
            <person name="Fulton B."/>
            <person name="Courtney L."/>
            <person name="Fronick C."/>
            <person name="Harrison M."/>
            <person name="Strong C."/>
            <person name="Farmer C."/>
            <person name="Delahaunty K."/>
            <person name="Markovic C."/>
            <person name="Hall O."/>
            <person name="Minx P."/>
            <person name="Tomlinson C."/>
            <person name="Mitreva M."/>
            <person name="Nelson J."/>
            <person name="Hou S."/>
            <person name="Wollam A."/>
            <person name="Pepin K.H."/>
            <person name="Johnson M."/>
            <person name="Bhonagiri V."/>
            <person name="Nash W.E."/>
            <person name="Warren W."/>
            <person name="Chinwalla A."/>
            <person name="Mardis E.R."/>
            <person name="Wilson R.K."/>
        </authorList>
    </citation>
    <scope>NUCLEOTIDE SEQUENCE [LARGE SCALE GENOMIC DNA]</scope>
    <source>
        <strain evidence="2 3">F0302</strain>
    </source>
</reference>
<gene>
    <name evidence="2" type="ORF">HMPREF0971_03275</name>
</gene>
<dbReference type="EMBL" id="ACUZ02000066">
    <property type="protein sequence ID" value="EFB30420.1"/>
    <property type="molecule type" value="Genomic_DNA"/>
</dbReference>
<evidence type="ECO:0000313" key="2">
    <source>
        <dbReference type="EMBL" id="EFB30420.1"/>
    </source>
</evidence>
<evidence type="ECO:0000259" key="1">
    <source>
        <dbReference type="Pfam" id="PF13936"/>
    </source>
</evidence>
<feature type="domain" description="Transposase IS30-like HTH" evidence="1">
    <location>
        <begin position="2"/>
        <end position="45"/>
    </location>
</feature>
<dbReference type="GO" id="GO:0032196">
    <property type="term" value="P:transposition"/>
    <property type="evidence" value="ECO:0007669"/>
    <property type="project" value="TreeGrafter"/>
</dbReference>
<dbReference type="Pfam" id="PF13936">
    <property type="entry name" value="HTH_38"/>
    <property type="match status" value="1"/>
</dbReference>
<dbReference type="InterPro" id="IPR036390">
    <property type="entry name" value="WH_DNA-bd_sf"/>
</dbReference>
<sequence>MKYHQLTSAQRYTISVLLKKKMSVKDIADTINVHYSTVYRELKRNKGRHRYHYGIAQSQCDERKRRMRKHRRFSIGMRKEIIALMVNEQWSPEQIRGWMLRKAKACVSVEIIYSYIRFTPGEYIYFHPAAG</sequence>
<proteinExistence type="predicted"/>
<dbReference type="AlphaFoldDB" id="D1QW80"/>
<dbReference type="GO" id="GO:0004803">
    <property type="term" value="F:transposase activity"/>
    <property type="evidence" value="ECO:0007669"/>
    <property type="project" value="TreeGrafter"/>
</dbReference>
<accession>D1QW80</accession>
<dbReference type="PANTHER" id="PTHR10948">
    <property type="entry name" value="TRANSPOSASE"/>
    <property type="match status" value="1"/>
</dbReference>
<dbReference type="HOGENOM" id="CLU_035706_9_0_10"/>
<dbReference type="InterPro" id="IPR051917">
    <property type="entry name" value="Transposase-Integrase"/>
</dbReference>
<organism evidence="2 3">
    <name type="scientific">Segatella oris F0302</name>
    <dbReference type="NCBI Taxonomy" id="649760"/>
    <lineage>
        <taxon>Bacteria</taxon>
        <taxon>Pseudomonadati</taxon>
        <taxon>Bacteroidota</taxon>
        <taxon>Bacteroidia</taxon>
        <taxon>Bacteroidales</taxon>
        <taxon>Prevotellaceae</taxon>
        <taxon>Segatella</taxon>
    </lineage>
</organism>
<dbReference type="InterPro" id="IPR025246">
    <property type="entry name" value="IS30-like_HTH"/>
</dbReference>
<dbReference type="Proteomes" id="UP000004079">
    <property type="component" value="Unassembled WGS sequence"/>
</dbReference>
<comment type="caution">
    <text evidence="2">The sequence shown here is derived from an EMBL/GenBank/DDBJ whole genome shotgun (WGS) entry which is preliminary data.</text>
</comment>
<dbReference type="STRING" id="649760.HMPREF0971_03275"/>